<dbReference type="eggNOG" id="KOG1810">
    <property type="taxonomic scope" value="Eukaryota"/>
</dbReference>
<evidence type="ECO:0000259" key="4">
    <source>
        <dbReference type="Pfam" id="PF10350"/>
    </source>
</evidence>
<dbReference type="InterPro" id="IPR051954">
    <property type="entry name" value="tRNA_methyltransferase_THADA"/>
</dbReference>
<dbReference type="STRING" id="7370.A0A1I8M7A3"/>
<evidence type="ECO:0000256" key="1">
    <source>
        <dbReference type="ARBA" id="ARBA00010409"/>
    </source>
</evidence>
<proteinExistence type="inferred from homology"/>
<feature type="domain" description="DUF2428" evidence="4">
    <location>
        <begin position="837"/>
        <end position="1111"/>
    </location>
</feature>
<evidence type="ECO:0000259" key="5">
    <source>
        <dbReference type="Pfam" id="PF25150"/>
    </source>
</evidence>
<keyword evidence="2" id="KW-0819">tRNA processing</keyword>
<dbReference type="GO" id="GO:0030488">
    <property type="term" value="P:tRNA methylation"/>
    <property type="evidence" value="ECO:0007669"/>
    <property type="project" value="TreeGrafter"/>
</dbReference>
<accession>A0A1I8M7A3</accession>
<dbReference type="GO" id="GO:0005829">
    <property type="term" value="C:cytosol"/>
    <property type="evidence" value="ECO:0007669"/>
    <property type="project" value="TreeGrafter"/>
</dbReference>
<organism evidence="7">
    <name type="scientific">Musca domestica</name>
    <name type="common">House fly</name>
    <dbReference type="NCBI Taxonomy" id="7370"/>
    <lineage>
        <taxon>Eukaryota</taxon>
        <taxon>Metazoa</taxon>
        <taxon>Ecdysozoa</taxon>
        <taxon>Arthropoda</taxon>
        <taxon>Hexapoda</taxon>
        <taxon>Insecta</taxon>
        <taxon>Pterygota</taxon>
        <taxon>Neoptera</taxon>
        <taxon>Endopterygota</taxon>
        <taxon>Diptera</taxon>
        <taxon>Brachycera</taxon>
        <taxon>Muscomorpha</taxon>
        <taxon>Muscoidea</taxon>
        <taxon>Muscidae</taxon>
        <taxon>Musca</taxon>
    </lineage>
</organism>
<dbReference type="PANTHER" id="PTHR14387:SF7">
    <property type="entry name" value="THYROID ADENOMA-ASSOCIATED PROTEIN"/>
    <property type="match status" value="1"/>
</dbReference>
<dbReference type="Pfam" id="PF25150">
    <property type="entry name" value="TPR_Trm732"/>
    <property type="match status" value="1"/>
</dbReference>
<protein>
    <recommendedName>
        <fullName evidence="3">tRNA (32-2'-O)-methyltransferase regulator THADA</fullName>
    </recommendedName>
</protein>
<sequence>MNALNLRVSSVKNNENVRKNAEMRAAIVKLPAQYQADGLFCMEFAECATVPDQVACVKKIYGAAKDNENVLQFLCDLLFSSPLKHPVRNQIVKLLVNAFTVNADSLTETSIVRSLSKSIQSLVEQTKANPTSIQWNTNIVSLSGCFENFECGRKALGLNIENVFLIIYISVGKYLEELKSITSPSVRNEYYMYVHNSVRILLTCTQEFGQSLKITHPEELRNLTRLCGDIVLDGDIPMDPRTNAGMLMANIARLFNEYDSFVLKAQDIQSPNEIALCVGVINTANAEDFQKYSINILAICKKIDEIANANATVPNILLCATRALYQISKLTLQFALESSKVDSHDILNKLMEFSVAFMEHHMDSVRHLCRDLMRNVVAAAKKLDYQELINNIYQACNSDKLSLAVKCVILQQVSYVLGADNILDNCKTIFAKLFAENLGKDFIVNNLYEALMMANYKEQAFDGWCKTWIGFLLNIASFQDSRLSDIETLIVKAVKCDSRVVQSILFTQNDQQAIPISTKLSTLWAVRKSGIKIDNYGEIMQQFSRHLQLSILSNDDETRIMALRLLVETHKTTEPLTQMECDLIIVYLQYNVNTQCPATRHKSLGLLTKALNRCSLGLQKFLKRKEVQQEKLLELNFLKAFMKILVENLFEGANFSRRSVSLQLLQQSFEIVNNCGLKLLSLLPNQSVKVLYETLRDSYESNNELAVNMLKLLQDNATDIELLKEYQLEIDLNDVLDLLTSVKPTDSVTASYQLEFLCHRGCPSMFGEYELPRYLPTYFASLKWLLNHLKEGLALARVSILEAAKMNPLYGILLAIKHLLAKIHFSQLAKESEWRSLISELINICKDLTDVVSPIVNSSSPEGHLPNDFGEFPEDILTEKKHSLDSESAPCKILSSKLRKSDLASLKTTPQMVLLCAWRTVKEVSLILGYVVLNSPIQFTEEMEEFLITKSQILEIGEHFKLLLSETKHRGAFEQAYVGFSKLCCRLWTVENAELNTLPMMWLNELISIISQEDVNNGKICATRRSAGVPFMVQALITSELKVGSIKSLAFCMKHLLELASGKEHSSESRTHALNILRALFRCSDLNEAVGEYVSQGITVAINGYDASNWSEKNSATLLFASLMTRIFGVQRTKDTENLNIRNKMTGRVFFLRYPKLYDFFLEELQRASELIAQQQKAHKLHPLLLVLSRLYVSALEGTESNLKLSQFIPFISECGGCPEMQTRYLAAKAIAALVNKDEVTTLLREKCAEIVCMADGSDLKLNHLHGYMLQIYFLLKNNNSILNKDLAMDICCTLVCFHKRTGLQNVVVLKTMSDIFIEILGSLSSLNGKQGLVQYLAYFSSLATEIEMNPKRSFYYTVQYKSNFLYNLHNMRLTLPAEALSDYILEPPVNLLPLEQSETCLNIILLSLAGNSYDEGMLAEFEILPNEVQFIKCLNEETLQELSSELKNSKALKISLRKLLDIPKYYPEAAKKAYAILSQLRHFDFTLTQLLEKAKQHKNDVKSALTMCVERVLQSSGVNYDCAQKCLEYLIEIAHPSQPYCLRIKAANSLKHIAVHYRKCLKLQRLDFINLYIKLVLDLLMDDDYDIRDASAKLVVSCLTNETDLCLRGNCQQQCLKISPKNNVVSPVVQRLFLQYTVDLLVAFKASEDYVVDIFNLIVKHYAVTSSNDLPSSFIDVEIFDRSEANDFAEPFMVVKDATEIFAQTFRNQAKIVEHLRMYEKS</sequence>
<evidence type="ECO:0000256" key="3">
    <source>
        <dbReference type="ARBA" id="ARBA00035698"/>
    </source>
</evidence>
<dbReference type="Pfam" id="PF10350">
    <property type="entry name" value="DUF2428"/>
    <property type="match status" value="1"/>
</dbReference>
<comment type="similarity">
    <text evidence="1">Belongs to the THADA family.</text>
</comment>
<dbReference type="VEuPathDB" id="VectorBase:MDOA001977"/>
<evidence type="ECO:0000259" key="6">
    <source>
        <dbReference type="Pfam" id="PF25151"/>
    </source>
</evidence>
<dbReference type="KEGG" id="mde:101889726"/>
<name>A0A1I8M7A3_MUSDO</name>
<dbReference type="OrthoDB" id="73997at2759"/>
<dbReference type="InterPro" id="IPR019442">
    <property type="entry name" value="THADA/TRM732_DUF2428"/>
</dbReference>
<feature type="domain" description="tRNA (32-2'-O)-methyltransferase regulator THADA-like C-terminal TPR repeats region" evidence="6">
    <location>
        <begin position="1114"/>
        <end position="1274"/>
    </location>
</feature>
<dbReference type="Pfam" id="PF25151">
    <property type="entry name" value="TPR_Trm732_C"/>
    <property type="match status" value="1"/>
</dbReference>
<dbReference type="EnsemblMetazoa" id="MDOA001977-RB">
    <property type="protein sequence ID" value="MDOA001977-PB"/>
    <property type="gene ID" value="MDOA001977"/>
</dbReference>
<evidence type="ECO:0000256" key="2">
    <source>
        <dbReference type="ARBA" id="ARBA00022694"/>
    </source>
</evidence>
<gene>
    <name evidence="7" type="primary">101889726</name>
</gene>
<dbReference type="InterPro" id="IPR016024">
    <property type="entry name" value="ARM-type_fold"/>
</dbReference>
<feature type="domain" description="tRNA (32-2'-O)-methyltransferase regulator THADA-like TPR repeats region" evidence="5">
    <location>
        <begin position="464"/>
        <end position="667"/>
    </location>
</feature>
<dbReference type="PANTHER" id="PTHR14387">
    <property type="entry name" value="THADA/DEATH RECEPTOR INTERACTING PROTEIN"/>
    <property type="match status" value="1"/>
</dbReference>
<dbReference type="RefSeq" id="XP_011295829.2">
    <property type="nucleotide sequence ID" value="XM_011297527.3"/>
</dbReference>
<dbReference type="InterPro" id="IPR056842">
    <property type="entry name" value="THADA-like_TPR_C"/>
</dbReference>
<reference evidence="7" key="1">
    <citation type="submission" date="2020-05" db="UniProtKB">
        <authorList>
            <consortium name="EnsemblMetazoa"/>
        </authorList>
    </citation>
    <scope>IDENTIFICATION</scope>
    <source>
        <strain evidence="7">Aabys</strain>
    </source>
</reference>
<evidence type="ECO:0000313" key="7">
    <source>
        <dbReference type="EnsemblMetazoa" id="MDOA001977-PB"/>
    </source>
</evidence>
<dbReference type="VEuPathDB" id="VectorBase:MDOMA2_006837"/>
<dbReference type="InterPro" id="IPR056843">
    <property type="entry name" value="THADA-like_TPR"/>
</dbReference>
<dbReference type="SUPFAM" id="SSF48371">
    <property type="entry name" value="ARM repeat"/>
    <property type="match status" value="2"/>
</dbReference>